<feature type="signal peptide" evidence="1">
    <location>
        <begin position="1"/>
        <end position="18"/>
    </location>
</feature>
<keyword evidence="1" id="KW-0732">Signal</keyword>
<evidence type="ECO:0000313" key="2">
    <source>
        <dbReference type="EMBL" id="MYM97024.1"/>
    </source>
</evidence>
<name>A0A845GRU7_9BURK</name>
<accession>A0A845GRU7</accession>
<protein>
    <recommendedName>
        <fullName evidence="4">SPOR domain-containing protein</fullName>
    </recommendedName>
</protein>
<comment type="caution">
    <text evidence="2">The sequence shown here is derived from an EMBL/GenBank/DDBJ whole genome shotgun (WGS) entry which is preliminary data.</text>
</comment>
<evidence type="ECO:0000313" key="3">
    <source>
        <dbReference type="Proteomes" id="UP000447355"/>
    </source>
</evidence>
<sequence>MRPAICLLFALTTSTSFAAELVKACDVGAPLAIVRDSKIADTYIYYLQQGGKRRPVFGDPDQSRGSDVVAQCVGKNIRALVASGEFTANALQGFVITSPRGSSTPERLDFAEKNRPQWLYLSKHEIIAVVPTMGYGETSARYVAYHHAVGLSKADRADAIDQLPSTGGFEVINLKAQNRQLNAGK</sequence>
<feature type="chain" id="PRO_5032838818" description="SPOR domain-containing protein" evidence="1">
    <location>
        <begin position="19"/>
        <end position="185"/>
    </location>
</feature>
<gene>
    <name evidence="2" type="ORF">GTP90_24540</name>
</gene>
<dbReference type="EMBL" id="WWCX01000060">
    <property type="protein sequence ID" value="MYM97024.1"/>
    <property type="molecule type" value="Genomic_DNA"/>
</dbReference>
<organism evidence="2 3">
    <name type="scientific">Duganella vulcania</name>
    <dbReference type="NCBI Taxonomy" id="2692166"/>
    <lineage>
        <taxon>Bacteria</taxon>
        <taxon>Pseudomonadati</taxon>
        <taxon>Pseudomonadota</taxon>
        <taxon>Betaproteobacteria</taxon>
        <taxon>Burkholderiales</taxon>
        <taxon>Oxalobacteraceae</taxon>
        <taxon>Telluria group</taxon>
        <taxon>Duganella</taxon>
    </lineage>
</organism>
<dbReference type="RefSeq" id="WP_161085990.1">
    <property type="nucleotide sequence ID" value="NZ_WWCX01000060.1"/>
</dbReference>
<evidence type="ECO:0000256" key="1">
    <source>
        <dbReference type="SAM" id="SignalP"/>
    </source>
</evidence>
<proteinExistence type="predicted"/>
<evidence type="ECO:0008006" key="4">
    <source>
        <dbReference type="Google" id="ProtNLM"/>
    </source>
</evidence>
<dbReference type="AlphaFoldDB" id="A0A845GRU7"/>
<reference evidence="2" key="1">
    <citation type="submission" date="2019-12" db="EMBL/GenBank/DDBJ databases">
        <title>Novel species isolated from a subtropical stream in China.</title>
        <authorList>
            <person name="Lu H."/>
        </authorList>
    </citation>
    <scope>NUCLEOTIDE SEQUENCE [LARGE SCALE GENOMIC DNA]</scope>
    <source>
        <strain evidence="2">FT81W</strain>
    </source>
</reference>
<dbReference type="Proteomes" id="UP000447355">
    <property type="component" value="Unassembled WGS sequence"/>
</dbReference>